<proteinExistence type="predicted"/>
<dbReference type="Proteomes" id="UP000017148">
    <property type="component" value="Unassembled WGS sequence"/>
</dbReference>
<dbReference type="RefSeq" id="WP_022636602.1">
    <property type="nucleotide sequence ID" value="NZ_ASJR01000008.1"/>
</dbReference>
<dbReference type="STRING" id="1313304.CALK_1117"/>
<evidence type="ECO:0000313" key="1">
    <source>
        <dbReference type="EMBL" id="ERP31901.1"/>
    </source>
</evidence>
<gene>
    <name evidence="1" type="ORF">CALK_1117</name>
</gene>
<dbReference type="EMBL" id="ASJR01000008">
    <property type="protein sequence ID" value="ERP31901.1"/>
    <property type="molecule type" value="Genomic_DNA"/>
</dbReference>
<dbReference type="InterPro" id="IPR013785">
    <property type="entry name" value="Aldolase_TIM"/>
</dbReference>
<accession>U7D8L4</accession>
<keyword evidence="2" id="KW-1185">Reference proteome</keyword>
<name>U7D8L4_9BACT</name>
<dbReference type="SUPFAM" id="SSF102114">
    <property type="entry name" value="Radical SAM enzymes"/>
    <property type="match status" value="1"/>
</dbReference>
<comment type="caution">
    <text evidence="1">The sequence shown here is derived from an EMBL/GenBank/DDBJ whole genome shotgun (WGS) entry which is preliminary data.</text>
</comment>
<protein>
    <submittedName>
        <fullName evidence="1">Uncharacterized protein</fullName>
    </submittedName>
</protein>
<dbReference type="Gene3D" id="3.20.20.70">
    <property type="entry name" value="Aldolase class I"/>
    <property type="match status" value="1"/>
</dbReference>
<evidence type="ECO:0000313" key="2">
    <source>
        <dbReference type="Proteomes" id="UP000017148"/>
    </source>
</evidence>
<dbReference type="AlphaFoldDB" id="U7D8L4"/>
<organism evidence="1 2">
    <name type="scientific">Chitinivibrio alkaliphilus ACht1</name>
    <dbReference type="NCBI Taxonomy" id="1313304"/>
    <lineage>
        <taxon>Bacteria</taxon>
        <taxon>Pseudomonadati</taxon>
        <taxon>Fibrobacterota</taxon>
        <taxon>Chitinivibrionia</taxon>
        <taxon>Chitinivibrionales</taxon>
        <taxon>Chitinivibrionaceae</taxon>
        <taxon>Chitinivibrio</taxon>
    </lineage>
</organism>
<sequence>MEASASFFTELGKQRLYGSIVTNGQNIDAILEDLIDTGALNILFLSLDGWDSASQNTLRSPATGKNSHNFEKIMNVIDRVDAIKKETG</sequence>
<dbReference type="InterPro" id="IPR058240">
    <property type="entry name" value="rSAM_sf"/>
</dbReference>
<reference evidence="1 2" key="1">
    <citation type="journal article" date="2013" name="Environ. Microbiol.">
        <title>Genome analysis of Chitinivibrio alkaliphilus gen. nov., sp. nov., a novel extremely haloalkaliphilic anaerobic chitinolytic bacterium from the candidate phylum Termite Group 3.</title>
        <authorList>
            <person name="Sorokin D.Y."/>
            <person name="Gumerov V.M."/>
            <person name="Rakitin A.L."/>
            <person name="Beletsky A.V."/>
            <person name="Damste J.S."/>
            <person name="Muyzer G."/>
            <person name="Mardanov A.V."/>
            <person name="Ravin N.V."/>
        </authorList>
    </citation>
    <scope>NUCLEOTIDE SEQUENCE [LARGE SCALE GENOMIC DNA]</scope>
    <source>
        <strain evidence="1 2">ACht1</strain>
    </source>
</reference>